<dbReference type="PROSITE" id="PS50975">
    <property type="entry name" value="ATP_GRASP"/>
    <property type="match status" value="1"/>
</dbReference>
<dbReference type="EC" id="6.3.4.13" evidence="3"/>
<protein>
    <recommendedName>
        <fullName evidence="3">phosphoribosylamine--glycine ligase</fullName>
        <ecNumber evidence="3">6.3.4.13</ecNumber>
    </recommendedName>
    <alternativeName>
        <fullName evidence="9">Glycinamide ribonucleotide synthetase</fullName>
    </alternativeName>
    <alternativeName>
        <fullName evidence="10">Phosphoribosylglycinamide synthetase</fullName>
    </alternativeName>
</protein>
<dbReference type="InterPro" id="IPR011761">
    <property type="entry name" value="ATP-grasp"/>
</dbReference>
<name>A0AA42BLA6_9ALTE</name>
<dbReference type="GO" id="GO:0046872">
    <property type="term" value="F:metal ion binding"/>
    <property type="evidence" value="ECO:0007669"/>
    <property type="project" value="InterPro"/>
</dbReference>
<evidence type="ECO:0000313" key="13">
    <source>
        <dbReference type="EMBL" id="MCP3428620.1"/>
    </source>
</evidence>
<evidence type="ECO:0000256" key="10">
    <source>
        <dbReference type="ARBA" id="ARBA00042864"/>
    </source>
</evidence>
<dbReference type="SMART" id="SM01209">
    <property type="entry name" value="GARS_A"/>
    <property type="match status" value="1"/>
</dbReference>
<dbReference type="GO" id="GO:0005524">
    <property type="term" value="F:ATP binding"/>
    <property type="evidence" value="ECO:0007669"/>
    <property type="project" value="UniProtKB-UniRule"/>
</dbReference>
<dbReference type="Pfam" id="PF02843">
    <property type="entry name" value="GARS_C"/>
    <property type="match status" value="1"/>
</dbReference>
<dbReference type="InterPro" id="IPR000115">
    <property type="entry name" value="PRibGlycinamide_synth"/>
</dbReference>
<dbReference type="GO" id="GO:0004637">
    <property type="term" value="F:phosphoribosylamine-glycine ligase activity"/>
    <property type="evidence" value="ECO:0007669"/>
    <property type="project" value="UniProtKB-EC"/>
</dbReference>
<evidence type="ECO:0000256" key="2">
    <source>
        <dbReference type="ARBA" id="ARBA00005174"/>
    </source>
</evidence>
<dbReference type="InterPro" id="IPR011054">
    <property type="entry name" value="Rudment_hybrid_motif"/>
</dbReference>
<evidence type="ECO:0000256" key="9">
    <source>
        <dbReference type="ARBA" id="ARBA00042242"/>
    </source>
</evidence>
<feature type="domain" description="ATP-grasp" evidence="12">
    <location>
        <begin position="106"/>
        <end position="305"/>
    </location>
</feature>
<reference evidence="13" key="1">
    <citation type="submission" date="2022-07" db="EMBL/GenBank/DDBJ databases">
        <title>Characterization of the Novel Bacterium Alteromonas immobilis LMIT006 and Alteromonas gregis LMIT007.</title>
        <authorList>
            <person name="Lin X."/>
        </authorList>
    </citation>
    <scope>NUCLEOTIDE SEQUENCE</scope>
    <source>
        <strain evidence="13">LMIT007</strain>
    </source>
</reference>
<proteinExistence type="inferred from homology"/>
<dbReference type="Gene3D" id="3.90.600.10">
    <property type="entry name" value="Phosphoribosylglycinamide synthetase, C-terminal domain"/>
    <property type="match status" value="1"/>
</dbReference>
<evidence type="ECO:0000256" key="11">
    <source>
        <dbReference type="PROSITE-ProRule" id="PRU00409"/>
    </source>
</evidence>
<organism evidence="13 14">
    <name type="scientific">Opacimonas viscosa</name>
    <dbReference type="NCBI Taxonomy" id="2961944"/>
    <lineage>
        <taxon>Bacteria</taxon>
        <taxon>Pseudomonadati</taxon>
        <taxon>Pseudomonadota</taxon>
        <taxon>Gammaproteobacteria</taxon>
        <taxon>Alteromonadales</taxon>
        <taxon>Alteromonadaceae</taxon>
        <taxon>Opacimonas</taxon>
    </lineage>
</organism>
<dbReference type="GO" id="GO:0009113">
    <property type="term" value="P:purine nucleobase biosynthetic process"/>
    <property type="evidence" value="ECO:0007669"/>
    <property type="project" value="InterPro"/>
</dbReference>
<keyword evidence="5 11" id="KW-0547">Nucleotide-binding</keyword>
<evidence type="ECO:0000256" key="5">
    <source>
        <dbReference type="ARBA" id="ARBA00022741"/>
    </source>
</evidence>
<dbReference type="AlphaFoldDB" id="A0AA42BLA6"/>
<keyword evidence="14" id="KW-1185">Reference proteome</keyword>
<dbReference type="GO" id="GO:0006164">
    <property type="term" value="P:purine nucleotide biosynthetic process"/>
    <property type="evidence" value="ECO:0007669"/>
    <property type="project" value="UniProtKB-KW"/>
</dbReference>
<evidence type="ECO:0000256" key="8">
    <source>
        <dbReference type="ARBA" id="ARBA00038345"/>
    </source>
</evidence>
<dbReference type="InterPro" id="IPR020560">
    <property type="entry name" value="PRibGlycinamide_synth_C-dom"/>
</dbReference>
<keyword evidence="4 13" id="KW-0436">Ligase</keyword>
<dbReference type="Gene3D" id="3.30.470.20">
    <property type="entry name" value="ATP-grasp fold, B domain"/>
    <property type="match status" value="1"/>
</dbReference>
<keyword evidence="6" id="KW-0658">Purine biosynthesis</keyword>
<evidence type="ECO:0000256" key="3">
    <source>
        <dbReference type="ARBA" id="ARBA00013255"/>
    </source>
</evidence>
<dbReference type="SUPFAM" id="SSF56059">
    <property type="entry name" value="Glutathione synthetase ATP-binding domain-like"/>
    <property type="match status" value="1"/>
</dbReference>
<keyword evidence="7 11" id="KW-0067">ATP-binding</keyword>
<evidence type="ECO:0000256" key="1">
    <source>
        <dbReference type="ARBA" id="ARBA00001936"/>
    </source>
</evidence>
<dbReference type="SUPFAM" id="SSF51246">
    <property type="entry name" value="Rudiment single hybrid motif"/>
    <property type="match status" value="1"/>
</dbReference>
<evidence type="ECO:0000259" key="12">
    <source>
        <dbReference type="PROSITE" id="PS50975"/>
    </source>
</evidence>
<dbReference type="InterPro" id="IPR037123">
    <property type="entry name" value="PRibGlycinamide_synth_C_sf"/>
</dbReference>
<dbReference type="EMBL" id="JANATA010000009">
    <property type="protein sequence ID" value="MCP3428620.1"/>
    <property type="molecule type" value="Genomic_DNA"/>
</dbReference>
<gene>
    <name evidence="13" type="ORF">NLF92_06640</name>
</gene>
<dbReference type="InterPro" id="IPR020561">
    <property type="entry name" value="PRibGlycinamid_synth_ATP-grasp"/>
</dbReference>
<comment type="similarity">
    <text evidence="8">Belongs to the GARS family.</text>
</comment>
<evidence type="ECO:0000256" key="6">
    <source>
        <dbReference type="ARBA" id="ARBA00022755"/>
    </source>
</evidence>
<accession>A0AA42BLA6</accession>
<evidence type="ECO:0000313" key="14">
    <source>
        <dbReference type="Proteomes" id="UP001165413"/>
    </source>
</evidence>
<comment type="pathway">
    <text evidence="2">Purine metabolism; IMP biosynthesis via de novo pathway; N(1)-(5-phospho-D-ribosyl)glycinamide from 5-phospho-alpha-D-ribose 1-diphosphate: step 2/2.</text>
</comment>
<dbReference type="SMART" id="SM01210">
    <property type="entry name" value="GARS_C"/>
    <property type="match status" value="1"/>
</dbReference>
<comment type="caution">
    <text evidence="13">The sequence shown here is derived from an EMBL/GenBank/DDBJ whole genome shotgun (WGS) entry which is preliminary data.</text>
</comment>
<comment type="cofactor">
    <cofactor evidence="1">
        <name>Mn(2+)</name>
        <dbReference type="ChEBI" id="CHEBI:29035"/>
    </cofactor>
</comment>
<evidence type="ECO:0000256" key="4">
    <source>
        <dbReference type="ARBA" id="ARBA00022598"/>
    </source>
</evidence>
<evidence type="ECO:0000256" key="7">
    <source>
        <dbReference type="ARBA" id="ARBA00022840"/>
    </source>
</evidence>
<sequence>MKILLIGVGAFTHGLAKTLQDAGAEVIVWLSRDYAHFGPAQVCPAYTPQEFVSPVELLNNQPCDIMIPMSIDWATQPWADALCALLPVFCPNGEALQLERDRAYAQQIGESLGIHFPRSFVANNRLDALAFLEEFPGAYVIKNTLCSPTSPIHTIVCETLEDTLSWLDRIDYAEGVFFQEYMGHKEAGHIAFVNRGQVTSLISNQEYKRAFAGNMGKIAGAPLGGIVAQDPNDEYGLCERLIAPLQPWLEQTKYTGPLQVTAMYQNDEWSVIEYNARLGVMCGPIIMRMLENPLDMLRAVIDPEFAFVPKFVADKKLGCSVTLAGYGYPFLEVTGPAFPIKISDTSKDIWFNEVTGTEGQILADGHRLLDVNGYGQNLTEAIHNTYAILDTISCSNSYYRNDIGLSLWPPGND</sequence>
<dbReference type="RefSeq" id="WP_254100064.1">
    <property type="nucleotide sequence ID" value="NZ_JANATA010000009.1"/>
</dbReference>
<dbReference type="PANTHER" id="PTHR43472:SF1">
    <property type="entry name" value="PHOSPHORIBOSYLAMINE--GLYCINE LIGASE, CHLOROPLASTIC"/>
    <property type="match status" value="1"/>
</dbReference>
<dbReference type="Pfam" id="PF01071">
    <property type="entry name" value="GARS_A"/>
    <property type="match status" value="1"/>
</dbReference>
<dbReference type="PANTHER" id="PTHR43472">
    <property type="entry name" value="PHOSPHORIBOSYLAMINE--GLYCINE LIGASE"/>
    <property type="match status" value="1"/>
</dbReference>
<dbReference type="Proteomes" id="UP001165413">
    <property type="component" value="Unassembled WGS sequence"/>
</dbReference>